<dbReference type="InterPro" id="IPR002656">
    <property type="entry name" value="Acyl_transf_3_dom"/>
</dbReference>
<dbReference type="AlphaFoldDB" id="A0A1I5XXG2"/>
<keyword evidence="3" id="KW-0378">Hydrolase</keyword>
<dbReference type="Pfam" id="PF01757">
    <property type="entry name" value="Acyl_transf_3"/>
    <property type="match status" value="1"/>
</dbReference>
<dbReference type="OrthoDB" id="9796461at2"/>
<organism evidence="3 4">
    <name type="scientific">Hymenobacter arizonensis</name>
    <name type="common">Siccationidurans arizonensis</name>
    <dbReference type="NCBI Taxonomy" id="1227077"/>
    <lineage>
        <taxon>Bacteria</taxon>
        <taxon>Pseudomonadati</taxon>
        <taxon>Bacteroidota</taxon>
        <taxon>Cytophagia</taxon>
        <taxon>Cytophagales</taxon>
        <taxon>Hymenobacteraceae</taxon>
        <taxon>Hymenobacter</taxon>
    </lineage>
</organism>
<reference evidence="4" key="1">
    <citation type="submission" date="2016-10" db="EMBL/GenBank/DDBJ databases">
        <authorList>
            <person name="Varghese N."/>
            <person name="Submissions S."/>
        </authorList>
    </citation>
    <scope>NUCLEOTIDE SEQUENCE [LARGE SCALE GENOMIC DNA]</scope>
    <source>
        <strain evidence="4">OR362-8,ATCC BAA-1266,JCM 13504</strain>
    </source>
</reference>
<dbReference type="STRING" id="1227077.SAMN04515668_2100"/>
<evidence type="ECO:0000259" key="2">
    <source>
        <dbReference type="Pfam" id="PF01757"/>
    </source>
</evidence>
<keyword evidence="1" id="KW-0812">Transmembrane</keyword>
<feature type="transmembrane region" description="Helical" evidence="1">
    <location>
        <begin position="215"/>
        <end position="233"/>
    </location>
</feature>
<feature type="transmembrane region" description="Helical" evidence="1">
    <location>
        <begin position="44"/>
        <end position="63"/>
    </location>
</feature>
<dbReference type="Proteomes" id="UP000199029">
    <property type="component" value="Unassembled WGS sequence"/>
</dbReference>
<keyword evidence="3" id="KW-0808">Transferase</keyword>
<gene>
    <name evidence="3" type="ORF">SAMN04515668_2100</name>
</gene>
<dbReference type="GO" id="GO:0016747">
    <property type="term" value="F:acyltransferase activity, transferring groups other than amino-acyl groups"/>
    <property type="evidence" value="ECO:0007669"/>
    <property type="project" value="InterPro"/>
</dbReference>
<keyword evidence="3" id="KW-0012">Acyltransferase</keyword>
<dbReference type="InterPro" id="IPR050879">
    <property type="entry name" value="Acyltransferase_3"/>
</dbReference>
<feature type="transmembrane region" description="Helical" evidence="1">
    <location>
        <begin position="134"/>
        <end position="154"/>
    </location>
</feature>
<dbReference type="PANTHER" id="PTHR23028">
    <property type="entry name" value="ACETYLTRANSFERASE"/>
    <property type="match status" value="1"/>
</dbReference>
<name>A0A1I5XXG2_HYMAR</name>
<feature type="transmembrane region" description="Helical" evidence="1">
    <location>
        <begin position="184"/>
        <end position="203"/>
    </location>
</feature>
<dbReference type="EMBL" id="FOXS01000002">
    <property type="protein sequence ID" value="SFQ36614.1"/>
    <property type="molecule type" value="Genomic_DNA"/>
</dbReference>
<feature type="transmembrane region" description="Helical" evidence="1">
    <location>
        <begin position="319"/>
        <end position="341"/>
    </location>
</feature>
<keyword evidence="1" id="KW-0472">Membrane</keyword>
<evidence type="ECO:0000256" key="1">
    <source>
        <dbReference type="SAM" id="Phobius"/>
    </source>
</evidence>
<evidence type="ECO:0000313" key="4">
    <source>
        <dbReference type="Proteomes" id="UP000199029"/>
    </source>
</evidence>
<sequence length="364" mass="41119">MPAQPYPVLAYRPELNGLRAVAVVIVLVQHWVRPSFPLGELGPSLFFVLSGYLVAGIIWRYDAYVGAPGPWWRRVGVFYLRRAFRILPLYYLALVGSALLPLAMVREYPMWFVLPGANLLIYRLGGWGDGVGHYWTIAVEAQFYFLWPFVLAVVGRRLKSLLALAATAWVFRVLWSTWVSPGMVHLLLPASFDLFALGAVLRLAQGQQWLTRITVWWHVLLAWGIWVGLRLLLSHNPEPQAWAVGQSIVLALADFLTVGWLLNAPQAGRYLGINQSVVQWIGRRSYGIYLFHLPLLVCWQRLVYHFVPDTADRAHLMGPLPVLLVLTPVLAVLSAAAWHLVEAPIDRFKNRFPYATSPSELKPA</sequence>
<proteinExistence type="predicted"/>
<dbReference type="GO" id="GO:0000271">
    <property type="term" value="P:polysaccharide biosynthetic process"/>
    <property type="evidence" value="ECO:0007669"/>
    <property type="project" value="TreeGrafter"/>
</dbReference>
<feature type="transmembrane region" description="Helical" evidence="1">
    <location>
        <begin position="286"/>
        <end position="307"/>
    </location>
</feature>
<dbReference type="PANTHER" id="PTHR23028:SF53">
    <property type="entry name" value="ACYL_TRANSF_3 DOMAIN-CONTAINING PROTEIN"/>
    <property type="match status" value="1"/>
</dbReference>
<dbReference type="RefSeq" id="WP_092672107.1">
    <property type="nucleotide sequence ID" value="NZ_FOXS01000002.1"/>
</dbReference>
<feature type="domain" description="Acyltransferase 3" evidence="2">
    <location>
        <begin position="14"/>
        <end position="335"/>
    </location>
</feature>
<keyword evidence="1" id="KW-1133">Transmembrane helix</keyword>
<evidence type="ECO:0000313" key="3">
    <source>
        <dbReference type="EMBL" id="SFQ36614.1"/>
    </source>
</evidence>
<feature type="transmembrane region" description="Helical" evidence="1">
    <location>
        <begin position="245"/>
        <end position="265"/>
    </location>
</feature>
<accession>A0A1I5XXG2</accession>
<dbReference type="GO" id="GO:0016787">
    <property type="term" value="F:hydrolase activity"/>
    <property type="evidence" value="ECO:0007669"/>
    <property type="project" value="UniProtKB-KW"/>
</dbReference>
<feature type="transmembrane region" description="Helical" evidence="1">
    <location>
        <begin position="161"/>
        <end position="178"/>
    </location>
</feature>
<protein>
    <submittedName>
        <fullName evidence="3">Peptidoglycan/LPS O-acetylase OafA/YrhL, contains acyltransferase and SGNH-hydrolase domains</fullName>
    </submittedName>
</protein>
<feature type="transmembrane region" description="Helical" evidence="1">
    <location>
        <begin position="83"/>
        <end position="103"/>
    </location>
</feature>
<keyword evidence="4" id="KW-1185">Reference proteome</keyword>
<dbReference type="GO" id="GO:0016020">
    <property type="term" value="C:membrane"/>
    <property type="evidence" value="ECO:0007669"/>
    <property type="project" value="TreeGrafter"/>
</dbReference>